<protein>
    <recommendedName>
        <fullName evidence="1">Mitogen-activated protein kinase kinase kinase N-terminal domain-containing protein</fullName>
    </recommendedName>
</protein>
<reference evidence="2" key="2">
    <citation type="submission" date="2020-11" db="EMBL/GenBank/DDBJ databases">
        <authorList>
            <person name="McCartney M.A."/>
            <person name="Auch B."/>
            <person name="Kono T."/>
            <person name="Mallez S."/>
            <person name="Becker A."/>
            <person name="Gohl D.M."/>
            <person name="Silverstein K.A.T."/>
            <person name="Koren S."/>
            <person name="Bechman K.B."/>
            <person name="Herman A."/>
            <person name="Abrahante J.E."/>
            <person name="Garbe J."/>
        </authorList>
    </citation>
    <scope>NUCLEOTIDE SEQUENCE</scope>
    <source>
        <strain evidence="2">Duluth1</strain>
        <tissue evidence="2">Whole animal</tissue>
    </source>
</reference>
<sequence length="80" mass="9048">MKEVTRLVSGETRHKLGPGSMSFAKDWMKFVSEKCERGRGMRPRWANQGLDFLLIACEPRNLAALTEQEYKVGDNMGLSS</sequence>
<evidence type="ECO:0000259" key="1">
    <source>
        <dbReference type="Pfam" id="PF19431"/>
    </source>
</evidence>
<dbReference type="EMBL" id="JAIWYP010000011">
    <property type="protein sequence ID" value="KAH3738527.1"/>
    <property type="molecule type" value="Genomic_DNA"/>
</dbReference>
<name>A0A9D4D4C6_DREPO</name>
<accession>A0A9D4D4C6</accession>
<dbReference type="AlphaFoldDB" id="A0A9D4D4C6"/>
<keyword evidence="3" id="KW-1185">Reference proteome</keyword>
<proteinExistence type="predicted"/>
<dbReference type="InterPro" id="IPR045801">
    <property type="entry name" value="MEKK4_N"/>
</dbReference>
<gene>
    <name evidence="2" type="ORF">DPMN_045164</name>
</gene>
<feature type="domain" description="Mitogen-activated protein kinase kinase kinase N-terminal" evidence="1">
    <location>
        <begin position="2"/>
        <end position="70"/>
    </location>
</feature>
<dbReference type="Pfam" id="PF19431">
    <property type="entry name" value="MEKK4_N"/>
    <property type="match status" value="1"/>
</dbReference>
<organism evidence="2 3">
    <name type="scientific">Dreissena polymorpha</name>
    <name type="common">Zebra mussel</name>
    <name type="synonym">Mytilus polymorpha</name>
    <dbReference type="NCBI Taxonomy" id="45954"/>
    <lineage>
        <taxon>Eukaryota</taxon>
        <taxon>Metazoa</taxon>
        <taxon>Spiralia</taxon>
        <taxon>Lophotrochozoa</taxon>
        <taxon>Mollusca</taxon>
        <taxon>Bivalvia</taxon>
        <taxon>Autobranchia</taxon>
        <taxon>Heteroconchia</taxon>
        <taxon>Euheterodonta</taxon>
        <taxon>Imparidentia</taxon>
        <taxon>Neoheterodontei</taxon>
        <taxon>Myida</taxon>
        <taxon>Dreissenoidea</taxon>
        <taxon>Dreissenidae</taxon>
        <taxon>Dreissena</taxon>
    </lineage>
</organism>
<evidence type="ECO:0000313" key="3">
    <source>
        <dbReference type="Proteomes" id="UP000828390"/>
    </source>
</evidence>
<evidence type="ECO:0000313" key="2">
    <source>
        <dbReference type="EMBL" id="KAH3738527.1"/>
    </source>
</evidence>
<comment type="caution">
    <text evidence="2">The sequence shown here is derived from an EMBL/GenBank/DDBJ whole genome shotgun (WGS) entry which is preliminary data.</text>
</comment>
<reference evidence="2" key="1">
    <citation type="journal article" date="2019" name="bioRxiv">
        <title>The Genome of the Zebra Mussel, Dreissena polymorpha: A Resource for Invasive Species Research.</title>
        <authorList>
            <person name="McCartney M.A."/>
            <person name="Auch B."/>
            <person name="Kono T."/>
            <person name="Mallez S."/>
            <person name="Zhang Y."/>
            <person name="Obille A."/>
            <person name="Becker A."/>
            <person name="Abrahante J.E."/>
            <person name="Garbe J."/>
            <person name="Badalamenti J.P."/>
            <person name="Herman A."/>
            <person name="Mangelson H."/>
            <person name="Liachko I."/>
            <person name="Sullivan S."/>
            <person name="Sone E.D."/>
            <person name="Koren S."/>
            <person name="Silverstein K.A.T."/>
            <person name="Beckman K.B."/>
            <person name="Gohl D.M."/>
        </authorList>
    </citation>
    <scope>NUCLEOTIDE SEQUENCE</scope>
    <source>
        <strain evidence="2">Duluth1</strain>
        <tissue evidence="2">Whole animal</tissue>
    </source>
</reference>
<dbReference type="GO" id="GO:0000165">
    <property type="term" value="P:MAPK cascade"/>
    <property type="evidence" value="ECO:0007669"/>
    <property type="project" value="InterPro"/>
</dbReference>
<dbReference type="Proteomes" id="UP000828390">
    <property type="component" value="Unassembled WGS sequence"/>
</dbReference>